<dbReference type="Pfam" id="PF12796">
    <property type="entry name" value="Ank_2"/>
    <property type="match status" value="1"/>
</dbReference>
<evidence type="ECO:0000256" key="15">
    <source>
        <dbReference type="SAM" id="MobiDB-lite"/>
    </source>
</evidence>
<dbReference type="Gene3D" id="1.20.5.190">
    <property type="match status" value="1"/>
</dbReference>
<evidence type="ECO:0000256" key="3">
    <source>
        <dbReference type="ARBA" id="ARBA00022553"/>
    </source>
</evidence>
<dbReference type="SMART" id="SM01076">
    <property type="entry name" value="CG-1"/>
    <property type="match status" value="1"/>
</dbReference>
<keyword evidence="17" id="KW-1185">Reference proteome</keyword>
<keyword evidence="11" id="KW-0238">DNA-binding</keyword>
<dbReference type="InterPro" id="IPR002110">
    <property type="entry name" value="Ankyrin_rpt"/>
</dbReference>
<dbReference type="Gene3D" id="2.60.40.10">
    <property type="entry name" value="Immunoglobulins"/>
    <property type="match status" value="1"/>
</dbReference>
<proteinExistence type="inferred from homology"/>
<protein>
    <submittedName>
        <fullName evidence="18">Calmodulin-binding transcription activator 2 isoform X1</fullName>
    </submittedName>
</protein>
<dbReference type="GO" id="GO:0009409">
    <property type="term" value="P:response to cold"/>
    <property type="evidence" value="ECO:0007669"/>
    <property type="project" value="UniProtKB-ARBA"/>
</dbReference>
<reference evidence="17" key="1">
    <citation type="journal article" date="2021" name="Nat. Commun.">
        <title>Genomic analyses provide insights into spinach domestication and the genetic basis of agronomic traits.</title>
        <authorList>
            <person name="Cai X."/>
            <person name="Sun X."/>
            <person name="Xu C."/>
            <person name="Sun H."/>
            <person name="Wang X."/>
            <person name="Ge C."/>
            <person name="Zhang Z."/>
            <person name="Wang Q."/>
            <person name="Fei Z."/>
            <person name="Jiao C."/>
            <person name="Wang Q."/>
        </authorList>
    </citation>
    <scope>NUCLEOTIDE SEQUENCE [LARGE SCALE GENOMIC DNA]</scope>
    <source>
        <strain evidence="17">cv. Varoflay</strain>
    </source>
</reference>
<dbReference type="InterPro" id="IPR027417">
    <property type="entry name" value="P-loop_NTPase"/>
</dbReference>
<dbReference type="GO" id="GO:0006357">
    <property type="term" value="P:regulation of transcription by RNA polymerase II"/>
    <property type="evidence" value="ECO:0000318"/>
    <property type="project" value="GO_Central"/>
</dbReference>
<dbReference type="InterPro" id="IPR014756">
    <property type="entry name" value="Ig_E-set"/>
</dbReference>
<dbReference type="Pfam" id="PF00612">
    <property type="entry name" value="IQ"/>
    <property type="match status" value="2"/>
</dbReference>
<keyword evidence="3" id="KW-0597">Phosphoprotein</keyword>
<dbReference type="RefSeq" id="XP_021860116.1">
    <property type="nucleotide sequence ID" value="XM_022004424.2"/>
</dbReference>
<evidence type="ECO:0000256" key="8">
    <source>
        <dbReference type="ARBA" id="ARBA00023016"/>
    </source>
</evidence>
<dbReference type="GO" id="GO:0005516">
    <property type="term" value="F:calmodulin binding"/>
    <property type="evidence" value="ECO:0007669"/>
    <property type="project" value="UniProtKB-KW"/>
</dbReference>
<dbReference type="PANTHER" id="PTHR23335:SF29">
    <property type="entry name" value="CALMODULIN-BINDING TRANSCRIPTION ACTIVATOR 1"/>
    <property type="match status" value="1"/>
</dbReference>
<keyword evidence="12" id="KW-0010">Activator</keyword>
<dbReference type="InterPro" id="IPR000048">
    <property type="entry name" value="IQ_motif_EF-hand-BS"/>
</dbReference>
<comment type="subcellular location">
    <subcellularLocation>
        <location evidence="1">Nucleus</location>
    </subcellularLocation>
</comment>
<keyword evidence="4" id="KW-0677">Repeat</keyword>
<evidence type="ECO:0000256" key="9">
    <source>
        <dbReference type="ARBA" id="ARBA00023043"/>
    </source>
</evidence>
<reference evidence="18" key="2">
    <citation type="submission" date="2025-08" db="UniProtKB">
        <authorList>
            <consortium name="RefSeq"/>
        </authorList>
    </citation>
    <scope>IDENTIFICATION</scope>
    <source>
        <tissue evidence="18">Leaf</tissue>
    </source>
</reference>
<evidence type="ECO:0000313" key="18">
    <source>
        <dbReference type="RefSeq" id="XP_021860116.1"/>
    </source>
</evidence>
<feature type="domain" description="CG-1" evidence="16">
    <location>
        <begin position="16"/>
        <end position="142"/>
    </location>
</feature>
<dbReference type="SUPFAM" id="SSF52540">
    <property type="entry name" value="P-loop containing nucleoside triphosphate hydrolases"/>
    <property type="match status" value="1"/>
</dbReference>
<organism evidence="17 18">
    <name type="scientific">Spinacia oleracea</name>
    <name type="common">Spinach</name>
    <dbReference type="NCBI Taxonomy" id="3562"/>
    <lineage>
        <taxon>Eukaryota</taxon>
        <taxon>Viridiplantae</taxon>
        <taxon>Streptophyta</taxon>
        <taxon>Embryophyta</taxon>
        <taxon>Tracheophyta</taxon>
        <taxon>Spermatophyta</taxon>
        <taxon>Magnoliopsida</taxon>
        <taxon>eudicotyledons</taxon>
        <taxon>Gunneridae</taxon>
        <taxon>Pentapetalae</taxon>
        <taxon>Caryophyllales</taxon>
        <taxon>Chenopodiaceae</taxon>
        <taxon>Chenopodioideae</taxon>
        <taxon>Anserineae</taxon>
        <taxon>Spinacia</taxon>
    </lineage>
</organism>
<dbReference type="InterPro" id="IPR005559">
    <property type="entry name" value="CG-1_dom"/>
</dbReference>
<keyword evidence="5" id="KW-0106">Calcium</keyword>
<dbReference type="Proteomes" id="UP000813463">
    <property type="component" value="Chromosome 4"/>
</dbReference>
<evidence type="ECO:0000256" key="5">
    <source>
        <dbReference type="ARBA" id="ARBA00022837"/>
    </source>
</evidence>
<dbReference type="SUPFAM" id="SSF48403">
    <property type="entry name" value="Ankyrin repeat"/>
    <property type="match status" value="1"/>
</dbReference>
<dbReference type="OrthoDB" id="407555at2759"/>
<evidence type="ECO:0000256" key="14">
    <source>
        <dbReference type="ARBA" id="ARBA00023242"/>
    </source>
</evidence>
<dbReference type="InterPro" id="IPR036770">
    <property type="entry name" value="Ankyrin_rpt-contain_sf"/>
</dbReference>
<dbReference type="GO" id="GO:0003712">
    <property type="term" value="F:transcription coregulator activity"/>
    <property type="evidence" value="ECO:0000318"/>
    <property type="project" value="GO_Central"/>
</dbReference>
<dbReference type="InterPro" id="IPR013783">
    <property type="entry name" value="Ig-like_fold"/>
</dbReference>
<dbReference type="SMART" id="SM00015">
    <property type="entry name" value="IQ"/>
    <property type="match status" value="2"/>
</dbReference>
<dbReference type="FunFam" id="1.20.5.190:FF:000003">
    <property type="entry name" value="Calmodulin-binding transcription activator 2"/>
    <property type="match status" value="1"/>
</dbReference>
<dbReference type="Pfam" id="PF01833">
    <property type="entry name" value="TIG"/>
    <property type="match status" value="1"/>
</dbReference>
<dbReference type="AlphaFoldDB" id="A0A9R0J390"/>
<dbReference type="PANTHER" id="PTHR23335">
    <property type="entry name" value="CALMODULIN-BINDING TRANSCRIPTION ACTIVATOR CAMTA"/>
    <property type="match status" value="1"/>
</dbReference>
<evidence type="ECO:0000256" key="4">
    <source>
        <dbReference type="ARBA" id="ARBA00022737"/>
    </source>
</evidence>
<keyword evidence="9" id="KW-0040">ANK repeat</keyword>
<keyword evidence="13" id="KW-0804">Transcription</keyword>
<dbReference type="GO" id="GO:0005634">
    <property type="term" value="C:nucleus"/>
    <property type="evidence" value="ECO:0000318"/>
    <property type="project" value="GO_Central"/>
</dbReference>
<name>A0A9R0J390_SPIOL</name>
<dbReference type="GeneID" id="110799204"/>
<dbReference type="SUPFAM" id="SSF81296">
    <property type="entry name" value="E set domains"/>
    <property type="match status" value="1"/>
</dbReference>
<comment type="similarity">
    <text evidence="2">Belongs to the CAMTA family.</text>
</comment>
<dbReference type="PROSITE" id="PS51437">
    <property type="entry name" value="CG_1"/>
    <property type="match status" value="1"/>
</dbReference>
<dbReference type="InterPro" id="IPR002909">
    <property type="entry name" value="IPT_dom"/>
</dbReference>
<accession>A0A9R0J390</accession>
<evidence type="ECO:0000313" key="17">
    <source>
        <dbReference type="Proteomes" id="UP000813463"/>
    </source>
</evidence>
<evidence type="ECO:0000256" key="6">
    <source>
        <dbReference type="ARBA" id="ARBA00022860"/>
    </source>
</evidence>
<evidence type="ECO:0000256" key="10">
    <source>
        <dbReference type="ARBA" id="ARBA00023054"/>
    </source>
</evidence>
<keyword evidence="7" id="KW-0805">Transcription regulation</keyword>
<dbReference type="KEGG" id="soe:110799204"/>
<sequence>MADRGSMNTPGIRLDIQQLQLEAQHRWLRPAEICEILRNFQKFQISSEPPTRPSSGSLFLFDRKVLRYFRKDGHNWRKKKDGKTVKEAHEKLKVGSVDVLHCYYAHGEDNDCFQRRSYWLLEEEFMHIVFVHYLEVKGNRSSMRDTEPVVSSPQFSNSVSSSISNSYNEAFTGNAGSPSAVSSLTSSYEDIESEDNHQAMSKYPSPLNFPLVDDSFENNKLGSLMNSNFLPTYPDDYKGGRLSGPGLDYVSLVQRGAGTNDYNQLRTLDLGSWEEVFQQCTNDSGNLPHNPLISGAPLVGSTNGFNESFTQLLDSGFGVNSASAGSLAPFLQNNNPLEFSSTEFQDNTNISTTAKQPLLGNIRAEEGLQKVDSFNKWMTKELAGVDDLDLKSSSNLSWQNIESASAVDDPSIQLENYSMSPSIGQDQLFDIQDFSPSCASTDSETKVVITGKFLVSPSDVCKYKWSCMFGEVEVPAEVLGNGVLCCYAPLHSVGQVPFYVTCSNRFACSQVREFEYLVEGQKANIINGSGNSMTEKQLWLRLQKLLSLSSHGNFDSTSENIRKKEPIFRKIFLLMEDELCLGVELHLKEKVVSWLFDKVSDDGKGPNMLDEEGQGLLHLAAALAFDWIIPPTLAAGVSVNFRDINGWTALHWAAFYGREKTVAFLVALEAASGALTDPSPEFPLGRTAADLASANGYKGISGFLAEHSLTAHLETLTMTDRKKDSPVESSMSKAVQTMREKVVTPGDEGDGSDLSLKDSLAAVRNATQAAGRIHQVFRMQSFQRKQVSKGVGGDESLLSDEQFLSLVSSKIKRPGRPDEQSHSAATHIQKKFRGWKKRKEFLIIRERVVRIQAHVRGHQVRKRYKPVVWSVGILEKAILRWRRKGQGLRGFRSDALNKASSTQGTQVVQKKPSEEDDYDYLKEGRKQTEERLQKALVRVKSMVQYPEGRAQYRRLLTAVEGFQKNQQPYDNSTLNSSENVPAEGEDDMIDVDSLLDDDNFMAIAFE</sequence>
<dbReference type="Pfam" id="PF03859">
    <property type="entry name" value="CG-1"/>
    <property type="match status" value="1"/>
</dbReference>
<evidence type="ECO:0000256" key="12">
    <source>
        <dbReference type="ARBA" id="ARBA00023159"/>
    </source>
</evidence>
<dbReference type="FunFam" id="2.60.40.10:FF:000314">
    <property type="entry name" value="Calmodulin-binding transcription activator 2"/>
    <property type="match status" value="1"/>
</dbReference>
<gene>
    <name evidence="18" type="primary">LOC110799204</name>
</gene>
<dbReference type="Gene3D" id="1.25.40.20">
    <property type="entry name" value="Ankyrin repeat-containing domain"/>
    <property type="match status" value="1"/>
</dbReference>
<keyword evidence="14" id="KW-0539">Nucleus</keyword>
<feature type="region of interest" description="Disordered" evidence="15">
    <location>
        <begin position="173"/>
        <end position="202"/>
    </location>
</feature>
<keyword evidence="6" id="KW-0112">Calmodulin-binding</keyword>
<evidence type="ECO:0000256" key="1">
    <source>
        <dbReference type="ARBA" id="ARBA00004123"/>
    </source>
</evidence>
<feature type="compositionally biased region" description="Polar residues" evidence="15">
    <location>
        <begin position="173"/>
        <end position="188"/>
    </location>
</feature>
<evidence type="ECO:0000256" key="11">
    <source>
        <dbReference type="ARBA" id="ARBA00023125"/>
    </source>
</evidence>
<dbReference type="PROSITE" id="PS50096">
    <property type="entry name" value="IQ"/>
    <property type="match status" value="2"/>
</dbReference>
<evidence type="ECO:0000256" key="13">
    <source>
        <dbReference type="ARBA" id="ARBA00023163"/>
    </source>
</evidence>
<keyword evidence="10" id="KW-0175">Coiled coil</keyword>
<evidence type="ECO:0000256" key="7">
    <source>
        <dbReference type="ARBA" id="ARBA00023015"/>
    </source>
</evidence>
<evidence type="ECO:0000259" key="16">
    <source>
        <dbReference type="PROSITE" id="PS51437"/>
    </source>
</evidence>
<evidence type="ECO:0000256" key="2">
    <source>
        <dbReference type="ARBA" id="ARBA00008267"/>
    </source>
</evidence>
<dbReference type="GO" id="GO:0003690">
    <property type="term" value="F:double-stranded DNA binding"/>
    <property type="evidence" value="ECO:0000318"/>
    <property type="project" value="GO_Central"/>
</dbReference>
<keyword evidence="8" id="KW-0346">Stress response</keyword>